<sequence length="102" mass="11766">MVEEKLNDTIPLYLKSSDSFNSEQKSTSNLYKNLAIYGFLIVLTFVSFILIFNLLFTNDDTESVSFDDSFDQFPSYSLNFKIDGGNVDESDIEEFDWTEITK</sequence>
<proteinExistence type="predicted"/>
<dbReference type="Proteomes" id="UP000265703">
    <property type="component" value="Unassembled WGS sequence"/>
</dbReference>
<keyword evidence="1" id="KW-0812">Transmembrane</keyword>
<evidence type="ECO:0000256" key="1">
    <source>
        <dbReference type="SAM" id="Phobius"/>
    </source>
</evidence>
<dbReference type="EMBL" id="QKYT01000328">
    <property type="protein sequence ID" value="RIA87064.1"/>
    <property type="molecule type" value="Genomic_DNA"/>
</dbReference>
<dbReference type="OrthoDB" id="2311958at2759"/>
<evidence type="ECO:0000313" key="2">
    <source>
        <dbReference type="EMBL" id="RIA87064.1"/>
    </source>
</evidence>
<keyword evidence="1" id="KW-0472">Membrane</keyword>
<keyword evidence="3" id="KW-1185">Reference proteome</keyword>
<evidence type="ECO:0000313" key="3">
    <source>
        <dbReference type="Proteomes" id="UP000265703"/>
    </source>
</evidence>
<reference evidence="2 3" key="1">
    <citation type="submission" date="2018-06" db="EMBL/GenBank/DDBJ databases">
        <title>Comparative genomics reveals the genomic features of Rhizophagus irregularis, R. cerebriforme, R. diaphanum and Gigaspora rosea, and their symbiotic lifestyle signature.</title>
        <authorList>
            <person name="Morin E."/>
            <person name="San Clemente H."/>
            <person name="Chen E.C.H."/>
            <person name="De La Providencia I."/>
            <person name="Hainaut M."/>
            <person name="Kuo A."/>
            <person name="Kohler A."/>
            <person name="Murat C."/>
            <person name="Tang N."/>
            <person name="Roy S."/>
            <person name="Loubradou J."/>
            <person name="Henrissat B."/>
            <person name="Grigoriev I.V."/>
            <person name="Corradi N."/>
            <person name="Roux C."/>
            <person name="Martin F.M."/>
        </authorList>
    </citation>
    <scope>NUCLEOTIDE SEQUENCE [LARGE SCALE GENOMIC DNA]</scope>
    <source>
        <strain evidence="2 3">DAOM 227022</strain>
    </source>
</reference>
<name>A0A397SWE8_9GLOM</name>
<gene>
    <name evidence="2" type="ORF">C1645_878275</name>
</gene>
<accession>A0A397SWE8</accession>
<comment type="caution">
    <text evidence="2">The sequence shown here is derived from an EMBL/GenBank/DDBJ whole genome shotgun (WGS) entry which is preliminary data.</text>
</comment>
<organism evidence="2 3">
    <name type="scientific">Glomus cerebriforme</name>
    <dbReference type="NCBI Taxonomy" id="658196"/>
    <lineage>
        <taxon>Eukaryota</taxon>
        <taxon>Fungi</taxon>
        <taxon>Fungi incertae sedis</taxon>
        <taxon>Mucoromycota</taxon>
        <taxon>Glomeromycotina</taxon>
        <taxon>Glomeromycetes</taxon>
        <taxon>Glomerales</taxon>
        <taxon>Glomeraceae</taxon>
        <taxon>Glomus</taxon>
    </lineage>
</organism>
<keyword evidence="1" id="KW-1133">Transmembrane helix</keyword>
<protein>
    <submittedName>
        <fullName evidence="2">Uncharacterized protein</fullName>
    </submittedName>
</protein>
<dbReference type="AlphaFoldDB" id="A0A397SWE8"/>
<feature type="transmembrane region" description="Helical" evidence="1">
    <location>
        <begin position="34"/>
        <end position="56"/>
    </location>
</feature>